<accession>A0A6P8E664</accession>
<gene>
    <name evidence="3" type="primary">LOC116210885</name>
</gene>
<dbReference type="AlphaFoldDB" id="A0A6P8E664"/>
<dbReference type="OrthoDB" id="1923695at2759"/>
<evidence type="ECO:0000313" key="2">
    <source>
        <dbReference type="Proteomes" id="UP000515151"/>
    </source>
</evidence>
<feature type="region of interest" description="Disordered" evidence="1">
    <location>
        <begin position="48"/>
        <end position="70"/>
    </location>
</feature>
<evidence type="ECO:0000256" key="1">
    <source>
        <dbReference type="SAM" id="MobiDB-lite"/>
    </source>
</evidence>
<name>A0A6P8E664_PUNGR</name>
<keyword evidence="2" id="KW-1185">Reference proteome</keyword>
<proteinExistence type="predicted"/>
<feature type="region of interest" description="Disordered" evidence="1">
    <location>
        <begin position="86"/>
        <end position="110"/>
    </location>
</feature>
<evidence type="ECO:0000313" key="3">
    <source>
        <dbReference type="RefSeq" id="XP_031400861.1"/>
    </source>
</evidence>
<protein>
    <submittedName>
        <fullName evidence="3">Uncharacterized protein LOC116210885 isoform X1</fullName>
    </submittedName>
</protein>
<dbReference type="Proteomes" id="UP000515151">
    <property type="component" value="Chromosome 6"/>
</dbReference>
<sequence>MTSRLRVTVSPLLTSIAGERGVISLKSKLPLLNSSPFEVEGLRQSLHESAGEDDDFSELGPPVKQGAGKRKTLRLKTEKVDFVKHGRKSSAGASSTVNVNPAKKVPSKSWKPFSNGYNKLEEIRSVFRGISNGSKRRGLDDADQPDIEYEKPVRPPAVEEKTVDDSHSSIHTRCSSETATIRISNICAETSDAALHVICSSCGPLLRIIRIGESAADAVFSIKDEADTPRILERLNYTIMDDCNWSAALESEEYAPAATEIKGNNQSKLGLEIFNRVHDLEKEITMKKLYCEDFLSLHEAIMRLES</sequence>
<reference evidence="2" key="1">
    <citation type="journal article" date="2020" name="Plant Biotechnol. J.">
        <title>The pomegranate (Punica granatum L.) draft genome dissects genetic divergence between soft- and hard-seeded cultivars.</title>
        <authorList>
            <person name="Luo X."/>
            <person name="Li H."/>
            <person name="Wu Z."/>
            <person name="Yao W."/>
            <person name="Zhao P."/>
            <person name="Cao D."/>
            <person name="Yu H."/>
            <person name="Li K."/>
            <person name="Poudel K."/>
            <person name="Zhao D."/>
            <person name="Zhang F."/>
            <person name="Xia X."/>
            <person name="Chen L."/>
            <person name="Wang Q."/>
            <person name="Jing D."/>
            <person name="Cao S."/>
        </authorList>
    </citation>
    <scope>NUCLEOTIDE SEQUENCE [LARGE SCALE GENOMIC DNA]</scope>
    <source>
        <strain evidence="2">cv. Tunisia</strain>
    </source>
</reference>
<reference evidence="3" key="2">
    <citation type="submission" date="2025-08" db="UniProtKB">
        <authorList>
            <consortium name="RefSeq"/>
        </authorList>
    </citation>
    <scope>IDENTIFICATION</scope>
    <source>
        <tissue evidence="3">Leaf</tissue>
    </source>
</reference>
<dbReference type="RefSeq" id="XP_031400861.1">
    <property type="nucleotide sequence ID" value="XM_031545001.1"/>
</dbReference>
<organism evidence="2 3">
    <name type="scientific">Punica granatum</name>
    <name type="common">Pomegranate</name>
    <dbReference type="NCBI Taxonomy" id="22663"/>
    <lineage>
        <taxon>Eukaryota</taxon>
        <taxon>Viridiplantae</taxon>
        <taxon>Streptophyta</taxon>
        <taxon>Embryophyta</taxon>
        <taxon>Tracheophyta</taxon>
        <taxon>Spermatophyta</taxon>
        <taxon>Magnoliopsida</taxon>
        <taxon>eudicotyledons</taxon>
        <taxon>Gunneridae</taxon>
        <taxon>Pentapetalae</taxon>
        <taxon>rosids</taxon>
        <taxon>malvids</taxon>
        <taxon>Myrtales</taxon>
        <taxon>Lythraceae</taxon>
        <taxon>Punica</taxon>
    </lineage>
</organism>
<dbReference type="GeneID" id="116210885"/>